<dbReference type="EMBL" id="LLKQ01000001">
    <property type="protein sequence ID" value="OCL95603.1"/>
    <property type="molecule type" value="Genomic_DNA"/>
</dbReference>
<keyword evidence="2" id="KW-1185">Reference proteome</keyword>
<name>A0A1C7WQN5_9BACT</name>
<evidence type="ECO:0000313" key="1">
    <source>
        <dbReference type="EMBL" id="OCL95603.1"/>
    </source>
</evidence>
<proteinExistence type="predicted"/>
<dbReference type="RefSeq" id="WP_066390189.1">
    <property type="nucleotide sequence ID" value="NZ_CP035926.1"/>
</dbReference>
<comment type="caution">
    <text evidence="1">The sequence shown here is derived from an EMBL/GenBank/DDBJ whole genome shotgun (WGS) entry which is preliminary data.</text>
</comment>
<evidence type="ECO:0000313" key="2">
    <source>
        <dbReference type="Proteomes" id="UP000092987"/>
    </source>
</evidence>
<protein>
    <submittedName>
        <fullName evidence="1">Uncharacterized protein</fullName>
    </submittedName>
</protein>
<gene>
    <name evidence="1" type="ORF">AA347_01076</name>
</gene>
<sequence length="291" mass="34482">MEENGLIRWFDNLKQGVGNKVIVFLYSNQILKIYKDKIKLQVFNCNHELQICDNLILNHERDTFNTVNHINITFYREIFKRGIIIIKNKNSIDEFIKQLESSNNEIHNKNIDSYLLKREDFYELLKLNKSDLKNFLDKRHEYLKCFYQNIPMWDENYIDQSGKLLEKNKILTANFAAYLYKFSFLEFNLSDTRIGINVRKLLGIKSKTINNLIDNIHYPDIKKTFKGYDMRYGIGFDIKKEIADKLLSLDIEGLELDKVCDITGLPKTIFKNNIKNKNLKLLSQMQKNISN</sequence>
<reference evidence="1 2" key="1">
    <citation type="submission" date="2015-10" db="EMBL/GenBank/DDBJ databases">
        <authorList>
            <person name="Rovetto F.F."/>
            <person name="Cocolin L.L."/>
            <person name="Illeghems K.K."/>
            <person name="Van Nieuwerbuegh F.F."/>
            <person name="Houf K.K."/>
        </authorList>
    </citation>
    <scope>NUCLEOTIDE SEQUENCE [LARGE SCALE GENOMIC DNA]</scope>
    <source>
        <strain evidence="1 2">LMG 24486</strain>
    </source>
</reference>
<organism evidence="1 2">
    <name type="scientific">Aliarcobacter thereius LMG 24486</name>
    <dbReference type="NCBI Taxonomy" id="1032240"/>
    <lineage>
        <taxon>Bacteria</taxon>
        <taxon>Pseudomonadati</taxon>
        <taxon>Campylobacterota</taxon>
        <taxon>Epsilonproteobacteria</taxon>
        <taxon>Campylobacterales</taxon>
        <taxon>Arcobacteraceae</taxon>
        <taxon>Aliarcobacter</taxon>
    </lineage>
</organism>
<dbReference type="Proteomes" id="UP000092987">
    <property type="component" value="Unassembled WGS sequence"/>
</dbReference>
<accession>A0A1C7WQN5</accession>